<reference evidence="1" key="1">
    <citation type="submission" date="2021-02" db="EMBL/GenBank/DDBJ databases">
        <title>First Annotated Genome of the Yellow-green Alga Tribonema minus.</title>
        <authorList>
            <person name="Mahan K.M."/>
        </authorList>
    </citation>
    <scope>NUCLEOTIDE SEQUENCE</scope>
    <source>
        <strain evidence="1">UTEX B ZZ1240</strain>
    </source>
</reference>
<evidence type="ECO:0000313" key="2">
    <source>
        <dbReference type="Proteomes" id="UP000664859"/>
    </source>
</evidence>
<dbReference type="OrthoDB" id="94804at2759"/>
<dbReference type="SUPFAM" id="SSF140860">
    <property type="entry name" value="Pseudo ankyrin repeat-like"/>
    <property type="match status" value="1"/>
</dbReference>
<dbReference type="InterPro" id="IPR002110">
    <property type="entry name" value="Ankyrin_rpt"/>
</dbReference>
<accession>A0A835ZGS4</accession>
<dbReference type="InterPro" id="IPR036770">
    <property type="entry name" value="Ankyrin_rpt-contain_sf"/>
</dbReference>
<gene>
    <name evidence="1" type="ORF">JKP88DRAFT_274856</name>
</gene>
<dbReference type="PANTHER" id="PTHR46586">
    <property type="entry name" value="ANKYRIN REPEAT-CONTAINING PROTEIN"/>
    <property type="match status" value="1"/>
</dbReference>
<protein>
    <recommendedName>
        <fullName evidence="3">Ankyrin repeat domain-containing protein</fullName>
    </recommendedName>
</protein>
<evidence type="ECO:0000313" key="1">
    <source>
        <dbReference type="EMBL" id="KAG5191872.1"/>
    </source>
</evidence>
<dbReference type="AlphaFoldDB" id="A0A835ZGS4"/>
<dbReference type="InterPro" id="IPR052050">
    <property type="entry name" value="SecEffector_AnkRepeat"/>
</dbReference>
<proteinExistence type="predicted"/>
<organism evidence="1 2">
    <name type="scientific">Tribonema minus</name>
    <dbReference type="NCBI Taxonomy" id="303371"/>
    <lineage>
        <taxon>Eukaryota</taxon>
        <taxon>Sar</taxon>
        <taxon>Stramenopiles</taxon>
        <taxon>Ochrophyta</taxon>
        <taxon>PX clade</taxon>
        <taxon>Xanthophyceae</taxon>
        <taxon>Tribonematales</taxon>
        <taxon>Tribonemataceae</taxon>
        <taxon>Tribonema</taxon>
    </lineage>
</organism>
<dbReference type="Gene3D" id="1.25.40.20">
    <property type="entry name" value="Ankyrin repeat-containing domain"/>
    <property type="match status" value="1"/>
</dbReference>
<name>A0A835ZGS4_9STRA</name>
<dbReference type="PANTHER" id="PTHR46586:SF3">
    <property type="entry name" value="ANKYRIN REPEAT-CONTAINING PROTEIN"/>
    <property type="match status" value="1"/>
</dbReference>
<keyword evidence="2" id="KW-1185">Reference proteome</keyword>
<dbReference type="Proteomes" id="UP000664859">
    <property type="component" value="Unassembled WGS sequence"/>
</dbReference>
<comment type="caution">
    <text evidence="1">The sequence shown here is derived from an EMBL/GenBank/DDBJ whole genome shotgun (WGS) entry which is preliminary data.</text>
</comment>
<evidence type="ECO:0008006" key="3">
    <source>
        <dbReference type="Google" id="ProtNLM"/>
    </source>
</evidence>
<sequence>MSNQATASGRVPWVLGLATAALIATMSVKARRRHAERHFRTTGVLADLWTDILRMVGPMHYLQIAPVCRAWNAEYRRQFDNPIHRKRTLLRSVTASVPLLQWAIGQGCLGLCRYRLFCAALRNAAAQAGRLDVLECTLGAHHHICAPPDERTCGYAALGGQLALLQALRAEGCPWDVFMCRFAARMGHLQVLQWAIANGCPYDEFTMRHAVQFGHIHMLSWLAANSWGTHRNFGALAAWWGRLEVVQWLRAQGGAWHALTAQAAAHSGHLECLQWVVRHGCPWDADKCHEIATSSEVRAWIRRQRAGRRHAPH</sequence>
<dbReference type="EMBL" id="JAFCMP010000013">
    <property type="protein sequence ID" value="KAG5191872.1"/>
    <property type="molecule type" value="Genomic_DNA"/>
</dbReference>
<dbReference type="Pfam" id="PF13637">
    <property type="entry name" value="Ank_4"/>
    <property type="match status" value="1"/>
</dbReference>